<dbReference type="EMBL" id="UINC01154115">
    <property type="protein sequence ID" value="SVD49216.1"/>
    <property type="molecule type" value="Genomic_DNA"/>
</dbReference>
<sequence length="58" mass="6105">VSDAVGDRAVVAAWVGSTNLGDELVFSVLRRLLSDRDIEVVVPSVNPTDTTAAHQVDA</sequence>
<name>A0A382VRK0_9ZZZZ</name>
<reference evidence="1" key="1">
    <citation type="submission" date="2018-05" db="EMBL/GenBank/DDBJ databases">
        <authorList>
            <person name="Lanie J.A."/>
            <person name="Ng W.-L."/>
            <person name="Kazmierczak K.M."/>
            <person name="Andrzejewski T.M."/>
            <person name="Davidsen T.M."/>
            <person name="Wayne K.J."/>
            <person name="Tettelin H."/>
            <person name="Glass J.I."/>
            <person name="Rusch D."/>
            <person name="Podicherti R."/>
            <person name="Tsui H.-C.T."/>
            <person name="Winkler M.E."/>
        </authorList>
    </citation>
    <scope>NUCLEOTIDE SEQUENCE</scope>
</reference>
<feature type="non-terminal residue" evidence="1">
    <location>
        <position position="58"/>
    </location>
</feature>
<proteinExistence type="predicted"/>
<protein>
    <submittedName>
        <fullName evidence="1">Uncharacterized protein</fullName>
    </submittedName>
</protein>
<feature type="non-terminal residue" evidence="1">
    <location>
        <position position="1"/>
    </location>
</feature>
<organism evidence="1">
    <name type="scientific">marine metagenome</name>
    <dbReference type="NCBI Taxonomy" id="408172"/>
    <lineage>
        <taxon>unclassified sequences</taxon>
        <taxon>metagenomes</taxon>
        <taxon>ecological metagenomes</taxon>
    </lineage>
</organism>
<accession>A0A382VRK0</accession>
<dbReference type="AlphaFoldDB" id="A0A382VRK0"/>
<evidence type="ECO:0000313" key="1">
    <source>
        <dbReference type="EMBL" id="SVD49216.1"/>
    </source>
</evidence>
<gene>
    <name evidence="1" type="ORF">METZ01_LOCUS402070</name>
</gene>